<dbReference type="InterPro" id="IPR014258">
    <property type="entry name" value="CAP_domain_YkwD-like"/>
</dbReference>
<dbReference type="CDD" id="cd05379">
    <property type="entry name" value="CAP_bacterial"/>
    <property type="match status" value="1"/>
</dbReference>
<feature type="compositionally biased region" description="Acidic residues" evidence="1">
    <location>
        <begin position="121"/>
        <end position="141"/>
    </location>
</feature>
<dbReference type="EMBL" id="QZAA01000195">
    <property type="protein sequence ID" value="RQD74677.1"/>
    <property type="molecule type" value="Genomic_DNA"/>
</dbReference>
<gene>
    <name evidence="4" type="ORF">D5R97_07450</name>
</gene>
<evidence type="ECO:0000256" key="1">
    <source>
        <dbReference type="SAM" id="MobiDB-lite"/>
    </source>
</evidence>
<feature type="region of interest" description="Disordered" evidence="1">
    <location>
        <begin position="103"/>
        <end position="170"/>
    </location>
</feature>
<feature type="compositionally biased region" description="Pro residues" evidence="1">
    <location>
        <begin position="142"/>
        <end position="162"/>
    </location>
</feature>
<dbReference type="InterPro" id="IPR018392">
    <property type="entry name" value="LysM"/>
</dbReference>
<dbReference type="AlphaFoldDB" id="A0A424YC27"/>
<keyword evidence="2" id="KW-0732">Signal</keyword>
<evidence type="ECO:0000256" key="2">
    <source>
        <dbReference type="SAM" id="SignalP"/>
    </source>
</evidence>
<dbReference type="PROSITE" id="PS51782">
    <property type="entry name" value="LYSM"/>
    <property type="match status" value="1"/>
</dbReference>
<dbReference type="InterPro" id="IPR036779">
    <property type="entry name" value="LysM_dom_sf"/>
</dbReference>
<dbReference type="Pfam" id="PF00188">
    <property type="entry name" value="CAP"/>
    <property type="match status" value="1"/>
</dbReference>
<dbReference type="PANTHER" id="PTHR31157:SF1">
    <property type="entry name" value="SCP DOMAIN-CONTAINING PROTEIN"/>
    <property type="match status" value="1"/>
</dbReference>
<accession>A0A424YC27</accession>
<sequence>MRKKIWCLLLAAVLIWGLAFPLSAAEGRSHYENVNITFRINDLAFRPVVSQGEVGYRFNLTLYIVNPGDTLEGIASRFNVSLEDLIRVNRLQDRELRRGQVLIIPRGEVTRPDDPKPEPGPEPDPEPDPGPDPAPEPEPDPVPDPVPIPDPAPDPDPEPTPPAESQLSRDEQVMLDLVNQERTNRGLTPLKIDRKLVELARMKSQDMVDLGYFSHQSPTYGSPFDMMREAGVSYIRAGENLAGSPQVERAHTSLMNSPGHRANILNQSYTHIGIGIVEGSRYGKIYTQLFIQKP</sequence>
<dbReference type="InterPro" id="IPR014044">
    <property type="entry name" value="CAP_dom"/>
</dbReference>
<dbReference type="NCBIfam" id="TIGR02909">
    <property type="entry name" value="spore_YkwD"/>
    <property type="match status" value="1"/>
</dbReference>
<feature type="chain" id="PRO_5019191953" evidence="2">
    <location>
        <begin position="25"/>
        <end position="294"/>
    </location>
</feature>
<organism evidence="4 5">
    <name type="scientific">Candidatus Syntrophonatronum acetioxidans</name>
    <dbReference type="NCBI Taxonomy" id="1795816"/>
    <lineage>
        <taxon>Bacteria</taxon>
        <taxon>Bacillati</taxon>
        <taxon>Bacillota</taxon>
        <taxon>Clostridia</taxon>
        <taxon>Eubacteriales</taxon>
        <taxon>Syntrophomonadaceae</taxon>
        <taxon>Candidatus Syntrophonatronum</taxon>
    </lineage>
</organism>
<protein>
    <submittedName>
        <fullName evidence="4">LysM peptidoglycan-binding domain-containing protein</fullName>
    </submittedName>
</protein>
<dbReference type="Gene3D" id="3.10.350.10">
    <property type="entry name" value="LysM domain"/>
    <property type="match status" value="1"/>
</dbReference>
<dbReference type="Pfam" id="PF01476">
    <property type="entry name" value="LysM"/>
    <property type="match status" value="1"/>
</dbReference>
<reference evidence="4 5" key="1">
    <citation type="submission" date="2018-08" db="EMBL/GenBank/DDBJ databases">
        <title>The metabolism and importance of syntrophic acetate oxidation coupled to methane or sulfide production in haloalkaline environments.</title>
        <authorList>
            <person name="Timmers P.H.A."/>
            <person name="Vavourakis C.D."/>
            <person name="Sorokin D.Y."/>
            <person name="Sinninghe Damste J.S."/>
            <person name="Muyzer G."/>
            <person name="Stams A.J.M."/>
            <person name="Plugge C.M."/>
        </authorList>
    </citation>
    <scope>NUCLEOTIDE SEQUENCE [LARGE SCALE GENOMIC DNA]</scope>
    <source>
        <strain evidence="4">MSAO_Bac1</strain>
    </source>
</reference>
<dbReference type="SUPFAM" id="SSF55797">
    <property type="entry name" value="PR-1-like"/>
    <property type="match status" value="1"/>
</dbReference>
<feature type="domain" description="LysM" evidence="3">
    <location>
        <begin position="61"/>
        <end position="104"/>
    </location>
</feature>
<evidence type="ECO:0000313" key="5">
    <source>
        <dbReference type="Proteomes" id="UP000285138"/>
    </source>
</evidence>
<dbReference type="SMART" id="SM00257">
    <property type="entry name" value="LysM"/>
    <property type="match status" value="1"/>
</dbReference>
<proteinExistence type="predicted"/>
<name>A0A424YC27_9FIRM</name>
<dbReference type="Gene3D" id="3.40.33.10">
    <property type="entry name" value="CAP"/>
    <property type="match status" value="1"/>
</dbReference>
<dbReference type="CDD" id="cd00118">
    <property type="entry name" value="LysM"/>
    <property type="match status" value="1"/>
</dbReference>
<evidence type="ECO:0000313" key="4">
    <source>
        <dbReference type="EMBL" id="RQD74677.1"/>
    </source>
</evidence>
<dbReference type="Proteomes" id="UP000285138">
    <property type="component" value="Unassembled WGS sequence"/>
</dbReference>
<feature type="signal peptide" evidence="2">
    <location>
        <begin position="1"/>
        <end position="24"/>
    </location>
</feature>
<dbReference type="PANTHER" id="PTHR31157">
    <property type="entry name" value="SCP DOMAIN-CONTAINING PROTEIN"/>
    <property type="match status" value="1"/>
</dbReference>
<evidence type="ECO:0000259" key="3">
    <source>
        <dbReference type="PROSITE" id="PS51782"/>
    </source>
</evidence>
<feature type="compositionally biased region" description="Basic and acidic residues" evidence="1">
    <location>
        <begin position="108"/>
        <end position="119"/>
    </location>
</feature>
<comment type="caution">
    <text evidence="4">The sequence shown here is derived from an EMBL/GenBank/DDBJ whole genome shotgun (WGS) entry which is preliminary data.</text>
</comment>
<dbReference type="InterPro" id="IPR035940">
    <property type="entry name" value="CAP_sf"/>
</dbReference>
<dbReference type="SUPFAM" id="SSF54106">
    <property type="entry name" value="LysM domain"/>
    <property type="match status" value="1"/>
</dbReference>